<organism evidence="1 2">
    <name type="scientific">Catharanthus roseus</name>
    <name type="common">Madagascar periwinkle</name>
    <name type="synonym">Vinca rosea</name>
    <dbReference type="NCBI Taxonomy" id="4058"/>
    <lineage>
        <taxon>Eukaryota</taxon>
        <taxon>Viridiplantae</taxon>
        <taxon>Streptophyta</taxon>
        <taxon>Embryophyta</taxon>
        <taxon>Tracheophyta</taxon>
        <taxon>Spermatophyta</taxon>
        <taxon>Magnoliopsida</taxon>
        <taxon>eudicotyledons</taxon>
        <taxon>Gunneridae</taxon>
        <taxon>Pentapetalae</taxon>
        <taxon>asterids</taxon>
        <taxon>lamiids</taxon>
        <taxon>Gentianales</taxon>
        <taxon>Apocynaceae</taxon>
        <taxon>Rauvolfioideae</taxon>
        <taxon>Vinceae</taxon>
        <taxon>Catharanthinae</taxon>
        <taxon>Catharanthus</taxon>
    </lineage>
</organism>
<dbReference type="EMBL" id="CM044705">
    <property type="protein sequence ID" value="KAI5665160.1"/>
    <property type="molecule type" value="Genomic_DNA"/>
</dbReference>
<reference evidence="2" key="1">
    <citation type="journal article" date="2023" name="Nat. Plants">
        <title>Single-cell RNA sequencing provides a high-resolution roadmap for understanding the multicellular compartmentation of specialized metabolism.</title>
        <authorList>
            <person name="Sun S."/>
            <person name="Shen X."/>
            <person name="Li Y."/>
            <person name="Li Y."/>
            <person name="Wang S."/>
            <person name="Li R."/>
            <person name="Zhang H."/>
            <person name="Shen G."/>
            <person name="Guo B."/>
            <person name="Wei J."/>
            <person name="Xu J."/>
            <person name="St-Pierre B."/>
            <person name="Chen S."/>
            <person name="Sun C."/>
        </authorList>
    </citation>
    <scope>NUCLEOTIDE SEQUENCE [LARGE SCALE GENOMIC DNA]</scope>
</reference>
<evidence type="ECO:0000313" key="2">
    <source>
        <dbReference type="Proteomes" id="UP001060085"/>
    </source>
</evidence>
<name>A0ACC0AXT1_CATRO</name>
<keyword evidence="2" id="KW-1185">Reference proteome</keyword>
<sequence>MEKEGEEDQVSAQERRYFHWQVKSPEIVEIGEDSSRNGVTNDVYIAVGKNDLDVVKWALDNHQVTPATQLFLVHVFPSITYIPTPVGRLSRSQLCKEQVQVYENEERNRRRNLLEKYIRLCNDAKVPVETMLLESNATAKAILDLIPVLNITNLIMGTKRFPFTRQLRMGMGLGKGEFVQKNAPDFCEVTVVYNGKKILNGQLQQETATFPSTIVSGQKPEPTHQHSERNFFQCIMCFSAGKFK</sequence>
<accession>A0ACC0AXT1</accession>
<dbReference type="Proteomes" id="UP001060085">
    <property type="component" value="Linkage Group LG05"/>
</dbReference>
<evidence type="ECO:0000313" key="1">
    <source>
        <dbReference type="EMBL" id="KAI5665160.1"/>
    </source>
</evidence>
<proteinExistence type="predicted"/>
<protein>
    <submittedName>
        <fullName evidence="1">Uncharacterized protein</fullName>
    </submittedName>
</protein>
<comment type="caution">
    <text evidence="1">The sequence shown here is derived from an EMBL/GenBank/DDBJ whole genome shotgun (WGS) entry which is preliminary data.</text>
</comment>
<gene>
    <name evidence="1" type="ORF">M9H77_24483</name>
</gene>